<reference evidence="1" key="1">
    <citation type="journal article" date="2020" name="mSystems">
        <title>Genome- and Community-Level Interaction Insights into Carbon Utilization and Element Cycling Functions of Hydrothermarchaeota in Hydrothermal Sediment.</title>
        <authorList>
            <person name="Zhou Z."/>
            <person name="Liu Y."/>
            <person name="Xu W."/>
            <person name="Pan J."/>
            <person name="Luo Z.H."/>
            <person name="Li M."/>
        </authorList>
    </citation>
    <scope>NUCLEOTIDE SEQUENCE [LARGE SCALE GENOMIC DNA]</scope>
    <source>
        <strain evidence="1">HyVt-456</strain>
    </source>
</reference>
<gene>
    <name evidence="1" type="ORF">ENJ10_01530</name>
</gene>
<dbReference type="Proteomes" id="UP000886005">
    <property type="component" value="Unassembled WGS sequence"/>
</dbReference>
<dbReference type="AlphaFoldDB" id="A0A7V1PU06"/>
<name>A0A7V1PU06_CALAY</name>
<organism evidence="1">
    <name type="scientific">Caldithrix abyssi</name>
    <dbReference type="NCBI Taxonomy" id="187145"/>
    <lineage>
        <taxon>Bacteria</taxon>
        <taxon>Pseudomonadati</taxon>
        <taxon>Calditrichota</taxon>
        <taxon>Calditrichia</taxon>
        <taxon>Calditrichales</taxon>
        <taxon>Calditrichaceae</taxon>
        <taxon>Caldithrix</taxon>
    </lineage>
</organism>
<accession>A0A7V1PU06</accession>
<dbReference type="EMBL" id="DRLD01000040">
    <property type="protein sequence ID" value="HED09346.1"/>
    <property type="molecule type" value="Genomic_DNA"/>
</dbReference>
<sequence length="121" mass="13697">MSPSNFGKILALLQCRDNKNIPSELMGDYKFVQDRMNILLKESPGSFPSRADLLHGETDSLSNEQIDYFISLFLIDHKGEGCLELATSLNDHFSWFSTYSTILRQFIQGCDAEEGISLKDQ</sequence>
<proteinExistence type="predicted"/>
<comment type="caution">
    <text evidence="1">The sequence shown here is derived from an EMBL/GenBank/DDBJ whole genome shotgun (WGS) entry which is preliminary data.</text>
</comment>
<evidence type="ECO:0000313" key="1">
    <source>
        <dbReference type="EMBL" id="HED09346.1"/>
    </source>
</evidence>
<protein>
    <submittedName>
        <fullName evidence="1">Uncharacterized protein</fullName>
    </submittedName>
</protein>